<proteinExistence type="predicted"/>
<accession>A0A3P6G8B5</accession>
<reference evidence="1" key="1">
    <citation type="submission" date="2018-11" db="EMBL/GenBank/DDBJ databases">
        <authorList>
            <consortium name="Genoscope - CEA"/>
            <person name="William W."/>
        </authorList>
    </citation>
    <scope>NUCLEOTIDE SEQUENCE</scope>
</reference>
<dbReference type="AlphaFoldDB" id="A0A3P6G8B5"/>
<protein>
    <submittedName>
        <fullName evidence="1">Uncharacterized protein</fullName>
    </submittedName>
</protein>
<sequence length="65" mass="7545">MMIMLSPMLLRSTTNPVAPFILPPQIMTLELEILTWRDTSLLTIFRFPWPVNVKSLLSFMVLILI</sequence>
<dbReference type="EMBL" id="LR031878">
    <property type="protein sequence ID" value="VDD52732.1"/>
    <property type="molecule type" value="Genomic_DNA"/>
</dbReference>
<organism evidence="1">
    <name type="scientific">Brassica oleracea</name>
    <name type="common">Wild cabbage</name>
    <dbReference type="NCBI Taxonomy" id="3712"/>
    <lineage>
        <taxon>Eukaryota</taxon>
        <taxon>Viridiplantae</taxon>
        <taxon>Streptophyta</taxon>
        <taxon>Embryophyta</taxon>
        <taxon>Tracheophyta</taxon>
        <taxon>Spermatophyta</taxon>
        <taxon>Magnoliopsida</taxon>
        <taxon>eudicotyledons</taxon>
        <taxon>Gunneridae</taxon>
        <taxon>Pentapetalae</taxon>
        <taxon>rosids</taxon>
        <taxon>malvids</taxon>
        <taxon>Brassicales</taxon>
        <taxon>Brassicaceae</taxon>
        <taxon>Brassiceae</taxon>
        <taxon>Brassica</taxon>
    </lineage>
</organism>
<name>A0A3P6G8B5_BRAOL</name>
<gene>
    <name evidence="1" type="ORF">BOLC1T05121H</name>
</gene>
<evidence type="ECO:0000313" key="1">
    <source>
        <dbReference type="EMBL" id="VDD52732.1"/>
    </source>
</evidence>